<evidence type="ECO:0000313" key="3">
    <source>
        <dbReference type="Proteomes" id="UP001295740"/>
    </source>
</evidence>
<organism evidence="2 3">
    <name type="scientific">Anthostomella pinea</name>
    <dbReference type="NCBI Taxonomy" id="933095"/>
    <lineage>
        <taxon>Eukaryota</taxon>
        <taxon>Fungi</taxon>
        <taxon>Dikarya</taxon>
        <taxon>Ascomycota</taxon>
        <taxon>Pezizomycotina</taxon>
        <taxon>Sordariomycetes</taxon>
        <taxon>Xylariomycetidae</taxon>
        <taxon>Xylariales</taxon>
        <taxon>Xylariaceae</taxon>
        <taxon>Anthostomella</taxon>
    </lineage>
</organism>
<feature type="compositionally biased region" description="Low complexity" evidence="1">
    <location>
        <begin position="101"/>
        <end position="112"/>
    </location>
</feature>
<dbReference type="AlphaFoldDB" id="A0AAI8VW27"/>
<dbReference type="EMBL" id="CAUWAG010000018">
    <property type="protein sequence ID" value="CAJ2511670.1"/>
    <property type="molecule type" value="Genomic_DNA"/>
</dbReference>
<keyword evidence="3" id="KW-1185">Reference proteome</keyword>
<sequence length="153" mass="16734">MYSSYGSYSSLSSVAQPLDIAPSSYLSHSSASYGNCAFPSWPQRSSLTDSAHEQRASSYLSDDDLFPCEVVEDDAHSIASADSTASTSLGAHEEEMLARQQQKMAMQQEAMKFLLGEKERRRQQAKRQRRSGGSCAKKSPKNNGGDHMSAITE</sequence>
<proteinExistence type="predicted"/>
<gene>
    <name evidence="2" type="ORF">KHLLAP_LOCUS12138</name>
</gene>
<feature type="region of interest" description="Disordered" evidence="1">
    <location>
        <begin position="101"/>
        <end position="153"/>
    </location>
</feature>
<evidence type="ECO:0000313" key="2">
    <source>
        <dbReference type="EMBL" id="CAJ2511670.1"/>
    </source>
</evidence>
<comment type="caution">
    <text evidence="2">The sequence shown here is derived from an EMBL/GenBank/DDBJ whole genome shotgun (WGS) entry which is preliminary data.</text>
</comment>
<evidence type="ECO:0000256" key="1">
    <source>
        <dbReference type="SAM" id="MobiDB-lite"/>
    </source>
</evidence>
<accession>A0AAI8VW27</accession>
<protein>
    <submittedName>
        <fullName evidence="2">Uu.00g072950.m01.CDS01</fullName>
    </submittedName>
</protein>
<dbReference type="Proteomes" id="UP001295740">
    <property type="component" value="Unassembled WGS sequence"/>
</dbReference>
<name>A0AAI8VW27_9PEZI</name>
<reference evidence="2" key="1">
    <citation type="submission" date="2023-10" db="EMBL/GenBank/DDBJ databases">
        <authorList>
            <person name="Hackl T."/>
        </authorList>
    </citation>
    <scope>NUCLEOTIDE SEQUENCE</scope>
</reference>